<keyword evidence="4" id="KW-0028">Amino-acid biosynthesis</keyword>
<evidence type="ECO:0000313" key="12">
    <source>
        <dbReference type="Proteomes" id="UP001212152"/>
    </source>
</evidence>
<sequence>MLTPLERKPDLSLPPRIVAWRHEDNANAAKKQEVSVEQLRALGVELSHFPTTPDTLEERLELLSNHKGYVHRDMLILSHDTDVDGWLPRIWAEHMHPDDEIRYVLEGDAYMDVRDRDDNWVRFHLVPGILLVVPAGIYHRFKLTEGDYVKIVRLFKSKAGWISTNRSAESDQDQAHRTYLKMFPKNQSGCKDN</sequence>
<dbReference type="InterPro" id="IPR004313">
    <property type="entry name" value="ARD"/>
</dbReference>
<dbReference type="GO" id="GO:0046872">
    <property type="term" value="F:metal ion binding"/>
    <property type="evidence" value="ECO:0007669"/>
    <property type="project" value="UniProtKB-KW"/>
</dbReference>
<comment type="caution">
    <text evidence="11">The sequence shown here is derived from an EMBL/GenBank/DDBJ whole genome shotgun (WGS) entry which is preliminary data.</text>
</comment>
<dbReference type="EMBL" id="JADGJQ010000018">
    <property type="protein sequence ID" value="KAJ3180019.1"/>
    <property type="molecule type" value="Genomic_DNA"/>
</dbReference>
<keyword evidence="3" id="KW-0533">Nickel</keyword>
<dbReference type="Gene3D" id="2.60.120.10">
    <property type="entry name" value="Jelly Rolls"/>
    <property type="match status" value="1"/>
</dbReference>
<dbReference type="AlphaFoldDB" id="A0AAD5TL90"/>
<keyword evidence="7" id="KW-0560">Oxidoreductase</keyword>
<keyword evidence="5" id="KW-0479">Metal-binding</keyword>
<dbReference type="Pfam" id="PF03079">
    <property type="entry name" value="ARD"/>
    <property type="match status" value="1"/>
</dbReference>
<evidence type="ECO:0000256" key="8">
    <source>
        <dbReference type="ARBA" id="ARBA00023004"/>
    </source>
</evidence>
<protein>
    <recommendedName>
        <fullName evidence="10">acireductone dioxygenase (Fe(2+)-requiring)</fullName>
        <ecNumber evidence="10">1.13.11.54</ecNumber>
    </recommendedName>
</protein>
<comment type="cofactor">
    <cofactor evidence="2">
        <name>Fe(2+)</name>
        <dbReference type="ChEBI" id="CHEBI:29033"/>
    </cofactor>
</comment>
<gene>
    <name evidence="11" type="primary">ADI1_1</name>
    <name evidence="11" type="ORF">HDU87_002242</name>
</gene>
<evidence type="ECO:0000256" key="3">
    <source>
        <dbReference type="ARBA" id="ARBA00022596"/>
    </source>
</evidence>
<dbReference type="InterPro" id="IPR011051">
    <property type="entry name" value="RmlC_Cupin_sf"/>
</dbReference>
<evidence type="ECO:0000256" key="2">
    <source>
        <dbReference type="ARBA" id="ARBA00001954"/>
    </source>
</evidence>
<dbReference type="PANTHER" id="PTHR23418">
    <property type="entry name" value="ACIREDUCTONE DIOXYGENASE"/>
    <property type="match status" value="1"/>
</dbReference>
<keyword evidence="12" id="KW-1185">Reference proteome</keyword>
<dbReference type="GO" id="GO:0009086">
    <property type="term" value="P:methionine biosynthetic process"/>
    <property type="evidence" value="ECO:0007669"/>
    <property type="project" value="UniProtKB-KW"/>
</dbReference>
<dbReference type="CDD" id="cd02232">
    <property type="entry name" value="cupin_ARD"/>
    <property type="match status" value="1"/>
</dbReference>
<keyword evidence="6 11" id="KW-0223">Dioxygenase</keyword>
<comment type="catalytic activity">
    <reaction evidence="1">
        <text>1,2-dihydroxy-5-(methylsulfanyl)pent-1-en-3-one + O2 = 4-methylsulfanyl-2-oxobutanoate + formate + 2 H(+)</text>
        <dbReference type="Rhea" id="RHEA:24504"/>
        <dbReference type="ChEBI" id="CHEBI:15378"/>
        <dbReference type="ChEBI" id="CHEBI:15379"/>
        <dbReference type="ChEBI" id="CHEBI:15740"/>
        <dbReference type="ChEBI" id="CHEBI:16723"/>
        <dbReference type="ChEBI" id="CHEBI:49252"/>
        <dbReference type="EC" id="1.13.11.54"/>
    </reaction>
</comment>
<evidence type="ECO:0000313" key="11">
    <source>
        <dbReference type="EMBL" id="KAJ3180019.1"/>
    </source>
</evidence>
<dbReference type="GO" id="GO:0010309">
    <property type="term" value="F:acireductone dioxygenase [iron(II)-requiring] activity"/>
    <property type="evidence" value="ECO:0007669"/>
    <property type="project" value="UniProtKB-EC"/>
</dbReference>
<evidence type="ECO:0000256" key="1">
    <source>
        <dbReference type="ARBA" id="ARBA00000428"/>
    </source>
</evidence>
<dbReference type="Proteomes" id="UP001212152">
    <property type="component" value="Unassembled WGS sequence"/>
</dbReference>
<keyword evidence="8" id="KW-0408">Iron</keyword>
<evidence type="ECO:0000256" key="10">
    <source>
        <dbReference type="ARBA" id="ARBA00039005"/>
    </source>
</evidence>
<dbReference type="PANTHER" id="PTHR23418:SF0">
    <property type="entry name" value="ACIREDUCTONE DIOXYGENASE"/>
    <property type="match status" value="1"/>
</dbReference>
<dbReference type="SUPFAM" id="SSF51182">
    <property type="entry name" value="RmlC-like cupins"/>
    <property type="match status" value="1"/>
</dbReference>
<evidence type="ECO:0000256" key="7">
    <source>
        <dbReference type="ARBA" id="ARBA00023002"/>
    </source>
</evidence>
<reference evidence="11" key="1">
    <citation type="submission" date="2020-05" db="EMBL/GenBank/DDBJ databases">
        <title>Phylogenomic resolution of chytrid fungi.</title>
        <authorList>
            <person name="Stajich J.E."/>
            <person name="Amses K."/>
            <person name="Simmons R."/>
            <person name="Seto K."/>
            <person name="Myers J."/>
            <person name="Bonds A."/>
            <person name="Quandt C.A."/>
            <person name="Barry K."/>
            <person name="Liu P."/>
            <person name="Grigoriev I."/>
            <person name="Longcore J.E."/>
            <person name="James T.Y."/>
        </authorList>
    </citation>
    <scope>NUCLEOTIDE SEQUENCE</scope>
    <source>
        <strain evidence="11">JEL0379</strain>
    </source>
</reference>
<name>A0AAD5TL90_9FUNG</name>
<proteinExistence type="predicted"/>
<organism evidence="11 12">
    <name type="scientific">Geranomyces variabilis</name>
    <dbReference type="NCBI Taxonomy" id="109894"/>
    <lineage>
        <taxon>Eukaryota</taxon>
        <taxon>Fungi</taxon>
        <taxon>Fungi incertae sedis</taxon>
        <taxon>Chytridiomycota</taxon>
        <taxon>Chytridiomycota incertae sedis</taxon>
        <taxon>Chytridiomycetes</taxon>
        <taxon>Spizellomycetales</taxon>
        <taxon>Powellomycetaceae</taxon>
        <taxon>Geranomyces</taxon>
    </lineage>
</organism>
<evidence type="ECO:0000256" key="9">
    <source>
        <dbReference type="ARBA" id="ARBA00023167"/>
    </source>
</evidence>
<evidence type="ECO:0000256" key="5">
    <source>
        <dbReference type="ARBA" id="ARBA00022723"/>
    </source>
</evidence>
<dbReference type="EC" id="1.13.11.54" evidence="10"/>
<accession>A0AAD5TL90</accession>
<dbReference type="InterPro" id="IPR014710">
    <property type="entry name" value="RmlC-like_jellyroll"/>
</dbReference>
<keyword evidence="9" id="KW-0486">Methionine biosynthesis</keyword>
<evidence type="ECO:0000256" key="6">
    <source>
        <dbReference type="ARBA" id="ARBA00022964"/>
    </source>
</evidence>
<evidence type="ECO:0000256" key="4">
    <source>
        <dbReference type="ARBA" id="ARBA00022605"/>
    </source>
</evidence>